<dbReference type="RefSeq" id="XP_007836534.1">
    <property type="nucleotide sequence ID" value="XM_007838343.1"/>
</dbReference>
<dbReference type="PANTHER" id="PTHR42715:SF29">
    <property type="entry name" value="BETA-GLUCOSIDASE A-RELATED"/>
    <property type="match status" value="1"/>
</dbReference>
<evidence type="ECO:0000256" key="3">
    <source>
        <dbReference type="ARBA" id="ARBA00005336"/>
    </source>
</evidence>
<dbReference type="Gene3D" id="3.40.50.1700">
    <property type="entry name" value="Glycoside hydrolase family 3 C-terminal domain"/>
    <property type="match status" value="2"/>
</dbReference>
<dbReference type="AlphaFoldDB" id="W3WV37"/>
<dbReference type="PROSITE" id="PS00775">
    <property type="entry name" value="GLYCOSYL_HYDROL_F3"/>
    <property type="match status" value="1"/>
</dbReference>
<dbReference type="SUPFAM" id="SSF52279">
    <property type="entry name" value="Beta-D-glucan exohydrolase, C-terminal domain"/>
    <property type="match status" value="1"/>
</dbReference>
<dbReference type="eggNOG" id="ENOG502QR4D">
    <property type="taxonomic scope" value="Eukaryota"/>
</dbReference>
<evidence type="ECO:0000256" key="1">
    <source>
        <dbReference type="ARBA" id="ARBA00000448"/>
    </source>
</evidence>
<dbReference type="OrthoDB" id="416222at2759"/>
<dbReference type="EMBL" id="KI912115">
    <property type="protein sequence ID" value="ETS77700.1"/>
    <property type="molecule type" value="Genomic_DNA"/>
</dbReference>
<dbReference type="HOGENOM" id="CLU_004542_2_0_1"/>
<dbReference type="PRINTS" id="PR00133">
    <property type="entry name" value="GLHYDRLASE3"/>
</dbReference>
<dbReference type="GO" id="GO:0030245">
    <property type="term" value="P:cellulose catabolic process"/>
    <property type="evidence" value="ECO:0007669"/>
    <property type="project" value="UniProtKB-UniPathway"/>
</dbReference>
<dbReference type="InterPro" id="IPR036962">
    <property type="entry name" value="Glyco_hydro_3_N_sf"/>
</dbReference>
<evidence type="ECO:0000256" key="6">
    <source>
        <dbReference type="ARBA" id="ARBA00023180"/>
    </source>
</evidence>
<dbReference type="Gene3D" id="3.20.20.300">
    <property type="entry name" value="Glycoside hydrolase, family 3, N-terminal domain"/>
    <property type="match status" value="1"/>
</dbReference>
<evidence type="ECO:0000313" key="13">
    <source>
        <dbReference type="Proteomes" id="UP000030651"/>
    </source>
</evidence>
<dbReference type="InterPro" id="IPR001764">
    <property type="entry name" value="Glyco_hydro_3_N"/>
</dbReference>
<dbReference type="Pfam" id="PF14310">
    <property type="entry name" value="Fn3-like"/>
    <property type="match status" value="1"/>
</dbReference>
<dbReference type="FunFam" id="3.40.50.1700:FF:000003">
    <property type="entry name" value="Probable beta-glucosidase"/>
    <property type="match status" value="1"/>
</dbReference>
<evidence type="ECO:0000256" key="5">
    <source>
        <dbReference type="ARBA" id="ARBA00022801"/>
    </source>
</evidence>
<dbReference type="UniPathway" id="UPA00696"/>
<dbReference type="SMART" id="SM01217">
    <property type="entry name" value="Fn3_like"/>
    <property type="match status" value="1"/>
</dbReference>
<dbReference type="InterPro" id="IPR019800">
    <property type="entry name" value="Glyco_hydro_3_AS"/>
</dbReference>
<dbReference type="InParanoid" id="W3WV37"/>
<evidence type="ECO:0000256" key="7">
    <source>
        <dbReference type="ARBA" id="ARBA00023277"/>
    </source>
</evidence>
<evidence type="ECO:0000313" key="12">
    <source>
        <dbReference type="EMBL" id="ETS77700.1"/>
    </source>
</evidence>
<dbReference type="SUPFAM" id="SSF51445">
    <property type="entry name" value="(Trans)glycosidases"/>
    <property type="match status" value="1"/>
</dbReference>
<dbReference type="Gene3D" id="2.60.40.10">
    <property type="entry name" value="Immunoglobulins"/>
    <property type="match status" value="1"/>
</dbReference>
<proteinExistence type="inferred from homology"/>
<organism evidence="12 13">
    <name type="scientific">Pestalotiopsis fici (strain W106-1 / CGMCC3.15140)</name>
    <dbReference type="NCBI Taxonomy" id="1229662"/>
    <lineage>
        <taxon>Eukaryota</taxon>
        <taxon>Fungi</taxon>
        <taxon>Dikarya</taxon>
        <taxon>Ascomycota</taxon>
        <taxon>Pezizomycotina</taxon>
        <taxon>Sordariomycetes</taxon>
        <taxon>Xylariomycetidae</taxon>
        <taxon>Amphisphaeriales</taxon>
        <taxon>Sporocadaceae</taxon>
        <taxon>Pestalotiopsis</taxon>
    </lineage>
</organism>
<evidence type="ECO:0000256" key="9">
    <source>
        <dbReference type="ARBA" id="ARBA00023326"/>
    </source>
</evidence>
<dbReference type="Pfam" id="PF01915">
    <property type="entry name" value="Glyco_hydro_3_C"/>
    <property type="match status" value="1"/>
</dbReference>
<evidence type="ECO:0000259" key="11">
    <source>
        <dbReference type="SMART" id="SM01217"/>
    </source>
</evidence>
<gene>
    <name evidence="12" type="ORF">PFICI_09762</name>
</gene>
<sequence>MNPKAVGWESAYAQARDFVSQLTLLEKINLTTGVGWENGPCVGNTGSVPRLGFKGICNQDSPQGVRYADYVSAFTSGQLAAATWDRGLLYARGVAMAEEHKGKGATVQLGPVAGPLGRVPEGGRNWEGFAADPMLTGVAMAETIKGMQDTGIIASAKHFIGNEQERFRQVGEAAQYGYNISDTLSANINDRTLHEMYLWPFADAVRAGVGSILYSYTQINNSYGYQNSKTLNNILKGELGFQGFVVSDWGGHQSGVSSALAGMDMSMPGDTAFDTSYTFFGTNLTVAILNGTMPSWRLDDMAMRIMAAYFKIGNTIEDQPDVNFNSWTTQTNGFKYAFGKEDWEQVNWHVDVRSNHSELIRTVAAAGTVLLKNDGALPLEKPKFIAVFGKNAGPSPISPNGCPDRSCDKGTLAIGWGSGTSEFPYLITPDSVIQARVVANGGLYESIFNNSDLDSIHALASRPDATYIIFGNADSGEGYLNVDGNEGDRNNPTFWQNADGVIHNISATCNNTIVVIHSAGLPGEQSGNSLIDILYGNVNPSGRTPFTWAKRREDYRADVLYEPNNRGGAPQQEFVEGVFIDYRHFDQNNIEPAFEFGFGLSYTTFNYSDLKITRKNITAYQPTTGTTQAAPVLGANYSTNLEDYKFPDTWQWILAYCYPYVNDTSSLEAASMDPYYNSSLDFIPEHAQDGSPQALVGAGDEVESGGNKMLYDVFYEVQASITNTGPLAGYEVAQLYLSLGGDNPPKQLRGFDRLWVEPGETVIFNASLTRRDLSNWDTFTQNWVINDAPKTAFVGSSSRKLFLEAALE</sequence>
<dbReference type="GO" id="GO:0008422">
    <property type="term" value="F:beta-glucosidase activity"/>
    <property type="evidence" value="ECO:0007669"/>
    <property type="project" value="UniProtKB-EC"/>
</dbReference>
<evidence type="ECO:0000256" key="4">
    <source>
        <dbReference type="ARBA" id="ARBA00022729"/>
    </source>
</evidence>
<evidence type="ECO:0000256" key="2">
    <source>
        <dbReference type="ARBA" id="ARBA00004987"/>
    </source>
</evidence>
<keyword evidence="6" id="KW-0325">Glycoprotein</keyword>
<dbReference type="InterPro" id="IPR013783">
    <property type="entry name" value="Ig-like_fold"/>
</dbReference>
<name>W3WV37_PESFW</name>
<comment type="similarity">
    <text evidence="3 10">Belongs to the glycosyl hydrolase 3 family.</text>
</comment>
<dbReference type="OMA" id="HNISATC"/>
<dbReference type="KEGG" id="pfy:PFICI_09762"/>
<dbReference type="InterPro" id="IPR026891">
    <property type="entry name" value="Fn3-like"/>
</dbReference>
<dbReference type="STRING" id="1229662.W3WV37"/>
<dbReference type="Pfam" id="PF00933">
    <property type="entry name" value="Glyco_hydro_3"/>
    <property type="match status" value="1"/>
</dbReference>
<dbReference type="PANTHER" id="PTHR42715">
    <property type="entry name" value="BETA-GLUCOSIDASE"/>
    <property type="match status" value="1"/>
</dbReference>
<dbReference type="GeneID" id="19274775"/>
<comment type="catalytic activity">
    <reaction evidence="1 10">
        <text>Hydrolysis of terminal, non-reducing beta-D-glucosyl residues with release of beta-D-glucose.</text>
        <dbReference type="EC" id="3.2.1.21"/>
    </reaction>
</comment>
<keyword evidence="7 10" id="KW-0119">Carbohydrate metabolism</keyword>
<keyword evidence="5 10" id="KW-0378">Hydrolase</keyword>
<keyword evidence="9 10" id="KW-0624">Polysaccharide degradation</keyword>
<dbReference type="InterPro" id="IPR050288">
    <property type="entry name" value="Cellulose_deg_GH3"/>
</dbReference>
<accession>W3WV37</accession>
<dbReference type="EC" id="3.2.1.21" evidence="10"/>
<dbReference type="FunFam" id="3.20.20.300:FF:000002">
    <property type="entry name" value="Probable beta-glucosidase"/>
    <property type="match status" value="1"/>
</dbReference>
<dbReference type="InterPro" id="IPR002772">
    <property type="entry name" value="Glyco_hydro_3_C"/>
</dbReference>
<reference evidence="13" key="1">
    <citation type="journal article" date="2015" name="BMC Genomics">
        <title>Genomic and transcriptomic analysis of the endophytic fungus Pestalotiopsis fici reveals its lifestyle and high potential for synthesis of natural products.</title>
        <authorList>
            <person name="Wang X."/>
            <person name="Zhang X."/>
            <person name="Liu L."/>
            <person name="Xiang M."/>
            <person name="Wang W."/>
            <person name="Sun X."/>
            <person name="Che Y."/>
            <person name="Guo L."/>
            <person name="Liu G."/>
            <person name="Guo L."/>
            <person name="Wang C."/>
            <person name="Yin W.B."/>
            <person name="Stadler M."/>
            <person name="Zhang X."/>
            <person name="Liu X."/>
        </authorList>
    </citation>
    <scope>NUCLEOTIDE SEQUENCE [LARGE SCALE GENOMIC DNA]</scope>
    <source>
        <strain evidence="13">W106-1 / CGMCC3.15140</strain>
    </source>
</reference>
<evidence type="ECO:0000256" key="8">
    <source>
        <dbReference type="ARBA" id="ARBA00023295"/>
    </source>
</evidence>
<evidence type="ECO:0000256" key="10">
    <source>
        <dbReference type="RuleBase" id="RU361161"/>
    </source>
</evidence>
<protein>
    <recommendedName>
        <fullName evidence="10">beta-glucosidase</fullName>
        <ecNumber evidence="10">3.2.1.21</ecNumber>
    </recommendedName>
</protein>
<dbReference type="InterPro" id="IPR036881">
    <property type="entry name" value="Glyco_hydro_3_C_sf"/>
</dbReference>
<keyword evidence="13" id="KW-1185">Reference proteome</keyword>
<feature type="domain" description="Fibronectin type III-like" evidence="11">
    <location>
        <begin position="731"/>
        <end position="798"/>
    </location>
</feature>
<keyword evidence="4" id="KW-0732">Signal</keyword>
<comment type="pathway">
    <text evidence="2 10">Glycan metabolism; cellulose degradation.</text>
</comment>
<dbReference type="InterPro" id="IPR017853">
    <property type="entry name" value="GH"/>
</dbReference>
<dbReference type="Proteomes" id="UP000030651">
    <property type="component" value="Unassembled WGS sequence"/>
</dbReference>
<keyword evidence="8 10" id="KW-0326">Glycosidase</keyword>